<proteinExistence type="predicted"/>
<comment type="caution">
    <text evidence="1">The sequence shown here is derived from an EMBL/GenBank/DDBJ whole genome shotgun (WGS) entry which is preliminary data.</text>
</comment>
<dbReference type="EMBL" id="LAVV01007565">
    <property type="protein sequence ID" value="KNZ55523.1"/>
    <property type="molecule type" value="Genomic_DNA"/>
</dbReference>
<dbReference type="AlphaFoldDB" id="A0A0L6V435"/>
<dbReference type="Proteomes" id="UP000037035">
    <property type="component" value="Unassembled WGS sequence"/>
</dbReference>
<evidence type="ECO:0000313" key="1">
    <source>
        <dbReference type="EMBL" id="KNZ55523.1"/>
    </source>
</evidence>
<dbReference type="VEuPathDB" id="FungiDB:VP01_2657g1"/>
<accession>A0A0L6V435</accession>
<gene>
    <name evidence="1" type="ORF">VP01_2657g1</name>
</gene>
<name>A0A0L6V435_9BASI</name>
<organism evidence="1 2">
    <name type="scientific">Puccinia sorghi</name>
    <dbReference type="NCBI Taxonomy" id="27349"/>
    <lineage>
        <taxon>Eukaryota</taxon>
        <taxon>Fungi</taxon>
        <taxon>Dikarya</taxon>
        <taxon>Basidiomycota</taxon>
        <taxon>Pucciniomycotina</taxon>
        <taxon>Pucciniomycetes</taxon>
        <taxon>Pucciniales</taxon>
        <taxon>Pucciniaceae</taxon>
        <taxon>Puccinia</taxon>
    </lineage>
</organism>
<sequence>MDLNIGIRLFYDLGGKSFFLTSNDPPSLVVSVETFKDGEITTFQHQTLLQYGKIWLFPSSKIKIDTNCLQTTYIFLNLKDFMIIYFNLYCITRKHDGLNMCLPDVMLQLKPTRLNNEVKAGSLNAISASFQLFKIKSIGCPPHLVSNTLCIGPEKGKTNTCLSCKEENRSSSRFGGLLKLMTGFDLCNLILCIMRDLEYKSLLLLEMAMEGRSKASYTKLLMNHGSLFFLCSGSKRSSSSSMMNGFSWSWITRLMRSSELAFLYRFHTCFVNGGDEVQILHPGRTSLKKDYFMYNLPFQQTISSDFYHLRLSFKCGSQINDSSNKSGSWNVENQIKSQKQKQRITIAHSKNSHHFSHSESQYQKERTIKIAFFQKKLIMIQQVFLYLLGLYADKKDRDRE</sequence>
<keyword evidence="2" id="KW-1185">Reference proteome</keyword>
<protein>
    <submittedName>
        <fullName evidence="1">Uncharacterized protein</fullName>
    </submittedName>
</protein>
<reference evidence="1 2" key="1">
    <citation type="submission" date="2015-08" db="EMBL/GenBank/DDBJ databases">
        <title>Next Generation Sequencing and Analysis of the Genome of Puccinia sorghi L Schw, the Causal Agent of Maize Common Rust.</title>
        <authorList>
            <person name="Rochi L."/>
            <person name="Burguener G."/>
            <person name="Darino M."/>
            <person name="Turjanski A."/>
            <person name="Kreff E."/>
            <person name="Dieguez M.J."/>
            <person name="Sacco F."/>
        </authorList>
    </citation>
    <scope>NUCLEOTIDE SEQUENCE [LARGE SCALE GENOMIC DNA]</scope>
    <source>
        <strain evidence="1 2">RO10H11247</strain>
    </source>
</reference>
<evidence type="ECO:0000313" key="2">
    <source>
        <dbReference type="Proteomes" id="UP000037035"/>
    </source>
</evidence>